<dbReference type="Proteomes" id="UP001057402">
    <property type="component" value="Chromosome 12"/>
</dbReference>
<gene>
    <name evidence="1" type="ORF">MLD38_039954</name>
</gene>
<proteinExistence type="predicted"/>
<dbReference type="EMBL" id="CM042891">
    <property type="protein sequence ID" value="KAI4304445.1"/>
    <property type="molecule type" value="Genomic_DNA"/>
</dbReference>
<evidence type="ECO:0000313" key="1">
    <source>
        <dbReference type="EMBL" id="KAI4304445.1"/>
    </source>
</evidence>
<accession>A0ACB9L4N0</accession>
<protein>
    <submittedName>
        <fullName evidence="1">Uncharacterized protein</fullName>
    </submittedName>
</protein>
<name>A0ACB9L4N0_9MYRT</name>
<sequence>MAAKENCRSLRTGNNNRASPRAISAPKKQDSYVGHRRWPREAVEGSGRNGHHSLENAWTFWFDSPSAKSMQSAWGDSIRPVYTFSTIEEFWSVYNNIYHPSKMVEGADFHCFKHKVEPKWEDPICAHGGKWTATFARGKSDASWLYTLLAMIGEQFDHRDEICGAVVSVRPRQEKISLWTRNAFNFSAQVSIGKQWKDFLDYSDSIGYIFHDDAQRADKAAKKRYTV</sequence>
<organism evidence="1 2">
    <name type="scientific">Melastoma candidum</name>
    <dbReference type="NCBI Taxonomy" id="119954"/>
    <lineage>
        <taxon>Eukaryota</taxon>
        <taxon>Viridiplantae</taxon>
        <taxon>Streptophyta</taxon>
        <taxon>Embryophyta</taxon>
        <taxon>Tracheophyta</taxon>
        <taxon>Spermatophyta</taxon>
        <taxon>Magnoliopsida</taxon>
        <taxon>eudicotyledons</taxon>
        <taxon>Gunneridae</taxon>
        <taxon>Pentapetalae</taxon>
        <taxon>rosids</taxon>
        <taxon>malvids</taxon>
        <taxon>Myrtales</taxon>
        <taxon>Melastomataceae</taxon>
        <taxon>Melastomatoideae</taxon>
        <taxon>Melastomateae</taxon>
        <taxon>Melastoma</taxon>
    </lineage>
</organism>
<keyword evidence="2" id="KW-1185">Reference proteome</keyword>
<reference evidence="2" key="1">
    <citation type="journal article" date="2023" name="Front. Plant Sci.">
        <title>Chromosomal-level genome assembly of Melastoma candidum provides insights into trichome evolution.</title>
        <authorList>
            <person name="Zhong Y."/>
            <person name="Wu W."/>
            <person name="Sun C."/>
            <person name="Zou P."/>
            <person name="Liu Y."/>
            <person name="Dai S."/>
            <person name="Zhou R."/>
        </authorList>
    </citation>
    <scope>NUCLEOTIDE SEQUENCE [LARGE SCALE GENOMIC DNA]</scope>
</reference>
<comment type="caution">
    <text evidence="1">The sequence shown here is derived from an EMBL/GenBank/DDBJ whole genome shotgun (WGS) entry which is preliminary data.</text>
</comment>
<evidence type="ECO:0000313" key="2">
    <source>
        <dbReference type="Proteomes" id="UP001057402"/>
    </source>
</evidence>